<sequence>MNFYNEARELIKTERSLNSLAQKAAQVRREITQKQAYIQELAAAGRFSGIADQTRQLNSLNRQWDRVIEKQDEIAANIGDRLASLNHAAEKLAADPSGYVETLLDEKMAEVNAEREALHGAGSEVSNEDTEEEDSPLLEEGEEEEAGEDAAKAA</sequence>
<reference evidence="2 3" key="1">
    <citation type="submission" date="2017-03" db="EMBL/GenBank/DDBJ databases">
        <authorList>
            <person name="Afonso C.L."/>
            <person name="Miller P.J."/>
            <person name="Scott M.A."/>
            <person name="Spackman E."/>
            <person name="Goraichik I."/>
            <person name="Dimitrov K.M."/>
            <person name="Suarez D.L."/>
            <person name="Swayne D.E."/>
        </authorList>
    </citation>
    <scope>NUCLEOTIDE SEQUENCE [LARGE SCALE GENOMIC DNA]</scope>
    <source>
        <strain evidence="2">SB41UT1</strain>
    </source>
</reference>
<evidence type="ECO:0000313" key="3">
    <source>
        <dbReference type="Proteomes" id="UP000196573"/>
    </source>
</evidence>
<keyword evidence="3" id="KW-1185">Reference proteome</keyword>
<organism evidence="2 3">
    <name type="scientific">Parendozoicomonas haliclonae</name>
    <dbReference type="NCBI Taxonomy" id="1960125"/>
    <lineage>
        <taxon>Bacteria</taxon>
        <taxon>Pseudomonadati</taxon>
        <taxon>Pseudomonadota</taxon>
        <taxon>Gammaproteobacteria</taxon>
        <taxon>Oceanospirillales</taxon>
        <taxon>Endozoicomonadaceae</taxon>
        <taxon>Parendozoicomonas</taxon>
    </lineage>
</organism>
<dbReference type="EMBL" id="FWPT01000001">
    <property type="protein sequence ID" value="SMA33621.1"/>
    <property type="molecule type" value="Genomic_DNA"/>
</dbReference>
<evidence type="ECO:0000256" key="1">
    <source>
        <dbReference type="SAM" id="MobiDB-lite"/>
    </source>
</evidence>
<dbReference type="RefSeq" id="WP_087106211.1">
    <property type="nucleotide sequence ID" value="NZ_CBCSCN010000004.1"/>
</dbReference>
<protein>
    <submittedName>
        <fullName evidence="2">Uncharacterized protein</fullName>
    </submittedName>
</protein>
<feature type="compositionally biased region" description="Acidic residues" evidence="1">
    <location>
        <begin position="126"/>
        <end position="148"/>
    </location>
</feature>
<evidence type="ECO:0000313" key="2">
    <source>
        <dbReference type="EMBL" id="SMA33621.1"/>
    </source>
</evidence>
<gene>
    <name evidence="2" type="ORF">EHSB41UT_00307</name>
</gene>
<dbReference type="AlphaFoldDB" id="A0A1X7AED6"/>
<feature type="region of interest" description="Disordered" evidence="1">
    <location>
        <begin position="110"/>
        <end position="154"/>
    </location>
</feature>
<accession>A0A1X7AED6</accession>
<dbReference type="Proteomes" id="UP000196573">
    <property type="component" value="Unassembled WGS sequence"/>
</dbReference>
<name>A0A1X7AED6_9GAMM</name>
<proteinExistence type="predicted"/>